<dbReference type="FunFam" id="3.40.50.2000:FF:000050">
    <property type="entry name" value="UDP-glucuronosyltransferase"/>
    <property type="match status" value="1"/>
</dbReference>
<dbReference type="Pfam" id="PF00201">
    <property type="entry name" value="UDPGT"/>
    <property type="match status" value="1"/>
</dbReference>
<keyword evidence="6" id="KW-1185">Reference proteome</keyword>
<dbReference type="PANTHER" id="PTHR48043">
    <property type="entry name" value="EG:EG0003.4 PROTEIN-RELATED"/>
    <property type="match status" value="1"/>
</dbReference>
<gene>
    <name evidence="5" type="ORF">GWI33_019209</name>
</gene>
<organism evidence="5 6">
    <name type="scientific">Rhynchophorus ferrugineus</name>
    <name type="common">Red palm weevil</name>
    <name type="synonym">Curculio ferrugineus</name>
    <dbReference type="NCBI Taxonomy" id="354439"/>
    <lineage>
        <taxon>Eukaryota</taxon>
        <taxon>Metazoa</taxon>
        <taxon>Ecdysozoa</taxon>
        <taxon>Arthropoda</taxon>
        <taxon>Hexapoda</taxon>
        <taxon>Insecta</taxon>
        <taxon>Pterygota</taxon>
        <taxon>Neoptera</taxon>
        <taxon>Endopterygota</taxon>
        <taxon>Coleoptera</taxon>
        <taxon>Polyphaga</taxon>
        <taxon>Cucujiformia</taxon>
        <taxon>Curculionidae</taxon>
        <taxon>Dryophthorinae</taxon>
        <taxon>Rhynchophorus</taxon>
    </lineage>
</organism>
<dbReference type="Proteomes" id="UP000625711">
    <property type="component" value="Unassembled WGS sequence"/>
</dbReference>
<comment type="caution">
    <text evidence="5">The sequence shown here is derived from an EMBL/GenBank/DDBJ whole genome shotgun (WGS) entry which is preliminary data.</text>
</comment>
<name>A0A834M1L5_RHYFE</name>
<dbReference type="AlphaFoldDB" id="A0A834M1L5"/>
<evidence type="ECO:0000256" key="1">
    <source>
        <dbReference type="ARBA" id="ARBA00009995"/>
    </source>
</evidence>
<dbReference type="Gene3D" id="3.40.50.2000">
    <property type="entry name" value="Glycogen Phosphorylase B"/>
    <property type="match status" value="1"/>
</dbReference>
<dbReference type="CDD" id="cd03784">
    <property type="entry name" value="GT1_Gtf-like"/>
    <property type="match status" value="1"/>
</dbReference>
<evidence type="ECO:0000256" key="2">
    <source>
        <dbReference type="ARBA" id="ARBA00022676"/>
    </source>
</evidence>
<proteinExistence type="inferred from homology"/>
<keyword evidence="3" id="KW-0808">Transferase</keyword>
<dbReference type="InterPro" id="IPR050271">
    <property type="entry name" value="UDP-glycosyltransferase"/>
</dbReference>
<evidence type="ECO:0000313" key="5">
    <source>
        <dbReference type="EMBL" id="KAF7267598.1"/>
    </source>
</evidence>
<evidence type="ECO:0000313" key="6">
    <source>
        <dbReference type="Proteomes" id="UP000625711"/>
    </source>
</evidence>
<keyword evidence="4" id="KW-0812">Transmembrane</keyword>
<sequence length="375" mass="43618">MFAHIYGCPVALFMSMGGVYPWINQRVGNYLPTSSVPHFFMLGDFAQGMNFFQRIRNFLCIFDYFITNLVVFPGNNAIIEEVYHNLPHVSTFHNNISLVLLGQHSSLRQSIPLAPNMVEIGGFHIDPPKKLSNDLQEILDNARNGAIFFSMGSHLKSRNFSEEKRRMFLNIFKKLDQIVLWKFEDDDLPGKPDNVCIKKWFAQMDLLAHPNIRLFMIHGGYGSLQEAVYHGVPVLTIPVFADQFNNAHLAVQLGYALKLSYNDENFHEDTLYSLIQEMIKNPQYRENAKMRSRLFHDRPMKPLETAIYWIEYVIRNKGAPDLKLAALQLPFYQLYNLDIYLFFIVSIAKVYKTIIYLVWYLANNTNNFHSKIKNR</sequence>
<evidence type="ECO:0000256" key="3">
    <source>
        <dbReference type="ARBA" id="ARBA00022679"/>
    </source>
</evidence>
<keyword evidence="4" id="KW-0472">Membrane</keyword>
<reference evidence="5" key="1">
    <citation type="submission" date="2020-08" db="EMBL/GenBank/DDBJ databases">
        <title>Genome sequencing and assembly of the red palm weevil Rhynchophorus ferrugineus.</title>
        <authorList>
            <person name="Dias G.B."/>
            <person name="Bergman C.M."/>
            <person name="Manee M."/>
        </authorList>
    </citation>
    <scope>NUCLEOTIDE SEQUENCE</scope>
    <source>
        <strain evidence="5">AA-2017</strain>
        <tissue evidence="5">Whole larva</tissue>
    </source>
</reference>
<accession>A0A834M1L5</accession>
<keyword evidence="4" id="KW-1133">Transmembrane helix</keyword>
<dbReference type="OrthoDB" id="5835829at2759"/>
<dbReference type="InterPro" id="IPR002213">
    <property type="entry name" value="UDP_glucos_trans"/>
</dbReference>
<dbReference type="SUPFAM" id="SSF53756">
    <property type="entry name" value="UDP-Glycosyltransferase/glycogen phosphorylase"/>
    <property type="match status" value="1"/>
</dbReference>
<comment type="similarity">
    <text evidence="1">Belongs to the UDP-glycosyltransferase family.</text>
</comment>
<dbReference type="EMBL" id="JAACXV010014405">
    <property type="protein sequence ID" value="KAF7267598.1"/>
    <property type="molecule type" value="Genomic_DNA"/>
</dbReference>
<evidence type="ECO:0000256" key="4">
    <source>
        <dbReference type="SAM" id="Phobius"/>
    </source>
</evidence>
<dbReference type="PANTHER" id="PTHR48043:SF159">
    <property type="entry name" value="EG:EG0003.4 PROTEIN-RELATED"/>
    <property type="match status" value="1"/>
</dbReference>
<keyword evidence="2" id="KW-0328">Glycosyltransferase</keyword>
<feature type="transmembrane region" description="Helical" evidence="4">
    <location>
        <begin position="339"/>
        <end position="362"/>
    </location>
</feature>
<evidence type="ECO:0008006" key="7">
    <source>
        <dbReference type="Google" id="ProtNLM"/>
    </source>
</evidence>
<dbReference type="GO" id="GO:0008194">
    <property type="term" value="F:UDP-glycosyltransferase activity"/>
    <property type="evidence" value="ECO:0007669"/>
    <property type="project" value="InterPro"/>
</dbReference>
<protein>
    <recommendedName>
        <fullName evidence="7">UDP-glucuronosyltransferase</fullName>
    </recommendedName>
</protein>